<dbReference type="Proteomes" id="UP000000702">
    <property type="component" value="Unassembled WGS sequence"/>
</dbReference>
<sequence length="119" mass="13672">MANQCRGGYAISDERKKEIFPYSIPPCWGALVMSTPSPERFEHWVNRYQALPICINCHNNLEFKVVHALGRSPALCQEVPLTEEAVEGLKRDWDELELRAREVGPLIRCVLGYHLHSRL</sequence>
<reference evidence="2 3" key="2">
    <citation type="journal article" date="2012" name="Proc. Natl. Acad. Sci. U.S.A.">
        <title>Antigenic diversity is generated by distinct evolutionary mechanisms in African trypanosome species.</title>
        <authorList>
            <person name="Jackson A.P."/>
            <person name="Berry A."/>
            <person name="Aslett M."/>
            <person name="Allison H.C."/>
            <person name="Burton P."/>
            <person name="Vavrova-Anderson J."/>
            <person name="Brown R."/>
            <person name="Browne H."/>
            <person name="Corton N."/>
            <person name="Hauser H."/>
            <person name="Gamble J."/>
            <person name="Gilderthorp R."/>
            <person name="Marcello L."/>
            <person name="McQuillan J."/>
            <person name="Otto T.D."/>
            <person name="Quail M.A."/>
            <person name="Sanders M.J."/>
            <person name="van Tonder A."/>
            <person name="Ginger M.L."/>
            <person name="Field M.C."/>
            <person name="Barry J.D."/>
            <person name="Hertz-Fowler C."/>
            <person name="Berriman M."/>
        </authorList>
    </citation>
    <scope>NUCLEOTIDE SEQUENCE [LARGE SCALE GENOMIC DNA]</scope>
    <source>
        <strain evidence="2 3">IL3000</strain>
    </source>
</reference>
<protein>
    <recommendedName>
        <fullName evidence="1">Retrotransposon hot spot protein,C-terminal domain-containing protein</fullName>
    </recommendedName>
</protein>
<keyword evidence="3" id="KW-1185">Reference proteome</keyword>
<dbReference type="Pfam" id="PF07999">
    <property type="entry name" value="RHSP"/>
    <property type="match status" value="1"/>
</dbReference>
<dbReference type="AlphaFoldDB" id="F9WBT8"/>
<feature type="domain" description="Retrotransposon hot spot protein,C-terminal" evidence="1">
    <location>
        <begin position="8"/>
        <end position="111"/>
    </location>
</feature>
<dbReference type="EMBL" id="CAEQ01001625">
    <property type="protein sequence ID" value="CCD14724.1"/>
    <property type="molecule type" value="Genomic_DNA"/>
</dbReference>
<accession>F9WBT8</accession>
<dbReference type="InterPro" id="IPR046836">
    <property type="entry name" value="RHS_C"/>
</dbReference>
<evidence type="ECO:0000259" key="1">
    <source>
        <dbReference type="Pfam" id="PF07999"/>
    </source>
</evidence>
<evidence type="ECO:0000313" key="2">
    <source>
        <dbReference type="EMBL" id="CCD14724.1"/>
    </source>
</evidence>
<evidence type="ECO:0000313" key="3">
    <source>
        <dbReference type="Proteomes" id="UP000000702"/>
    </source>
</evidence>
<comment type="caution">
    <text evidence="2">The sequence shown here is derived from an EMBL/GenBank/DDBJ whole genome shotgun (WGS) entry which is preliminary data.</text>
</comment>
<gene>
    <name evidence="2" type="ORF">TCIL3000_0_53170</name>
</gene>
<reference evidence="3" key="1">
    <citation type="submission" date="2011-07" db="EMBL/GenBank/DDBJ databases">
        <title>Divergent evolution of antigenic variation in African trypanosomes.</title>
        <authorList>
            <person name="Jackson A.P."/>
            <person name="Berry A."/>
            <person name="Allison H.C."/>
            <person name="Burton P."/>
            <person name="Anderson J."/>
            <person name="Aslett M."/>
            <person name="Brown R."/>
            <person name="Corton N."/>
            <person name="Harris D."/>
            <person name="Hauser H."/>
            <person name="Gamble J."/>
            <person name="Gilderthorp R."/>
            <person name="McQuillan J."/>
            <person name="Quail M.A."/>
            <person name="Sanders M."/>
            <person name="Van Tonder A."/>
            <person name="Ginger M.L."/>
            <person name="Donelson J.E."/>
            <person name="Field M.C."/>
            <person name="Barry J.D."/>
            <person name="Berriman M."/>
            <person name="Hertz-Fowler C."/>
        </authorList>
    </citation>
    <scope>NUCLEOTIDE SEQUENCE [LARGE SCALE GENOMIC DNA]</scope>
    <source>
        <strain evidence="3">IL3000</strain>
    </source>
</reference>
<name>F9WBT8_TRYCI</name>
<organism evidence="2 3">
    <name type="scientific">Trypanosoma congolense (strain IL3000)</name>
    <dbReference type="NCBI Taxonomy" id="1068625"/>
    <lineage>
        <taxon>Eukaryota</taxon>
        <taxon>Discoba</taxon>
        <taxon>Euglenozoa</taxon>
        <taxon>Kinetoplastea</taxon>
        <taxon>Metakinetoplastina</taxon>
        <taxon>Trypanosomatida</taxon>
        <taxon>Trypanosomatidae</taxon>
        <taxon>Trypanosoma</taxon>
        <taxon>Nannomonas</taxon>
    </lineage>
</organism>
<proteinExistence type="predicted"/>